<comment type="caution">
    <text evidence="3">The sequence shown here is derived from an EMBL/GenBank/DDBJ whole genome shotgun (WGS) entry which is preliminary data.</text>
</comment>
<dbReference type="PANTHER" id="PTHR24209:SF7">
    <property type="entry name" value="PROTEIN DA1-RELATED 2"/>
    <property type="match status" value="1"/>
</dbReference>
<keyword evidence="4" id="KW-1185">Reference proteome</keyword>
<gene>
    <name evidence="3" type="ORF">CRG98_036028</name>
</gene>
<evidence type="ECO:0000313" key="3">
    <source>
        <dbReference type="EMBL" id="PKI43598.1"/>
    </source>
</evidence>
<dbReference type="Pfam" id="PF12315">
    <property type="entry name" value="DA1-like"/>
    <property type="match status" value="1"/>
</dbReference>
<protein>
    <recommendedName>
        <fullName evidence="2">Protein DA1-like domain-containing protein</fullName>
    </recommendedName>
</protein>
<reference evidence="3 4" key="1">
    <citation type="submission" date="2017-11" db="EMBL/GenBank/DDBJ databases">
        <title>De-novo sequencing of pomegranate (Punica granatum L.) genome.</title>
        <authorList>
            <person name="Akparov Z."/>
            <person name="Amiraslanov A."/>
            <person name="Hajiyeva S."/>
            <person name="Abbasov M."/>
            <person name="Kaur K."/>
            <person name="Hamwieh A."/>
            <person name="Solovyev V."/>
            <person name="Salamov A."/>
            <person name="Braich B."/>
            <person name="Kosarev P."/>
            <person name="Mahmoud A."/>
            <person name="Hajiyev E."/>
            <person name="Babayeva S."/>
            <person name="Izzatullayeva V."/>
            <person name="Mammadov A."/>
            <person name="Mammadov A."/>
            <person name="Sharifova S."/>
            <person name="Ojaghi J."/>
            <person name="Eynullazada K."/>
            <person name="Bayramov B."/>
            <person name="Abdulazimova A."/>
            <person name="Shahmuradov I."/>
        </authorList>
    </citation>
    <scope>NUCLEOTIDE SEQUENCE [LARGE SCALE GENOMIC DNA]</scope>
    <source>
        <strain evidence="4">cv. AG2017</strain>
        <tissue evidence="3">Leaf</tissue>
    </source>
</reference>
<name>A0A2I0IHX9_PUNGR</name>
<dbReference type="PANTHER" id="PTHR24209">
    <property type="entry name" value="PROTEIN DA1-RELATED 2"/>
    <property type="match status" value="1"/>
</dbReference>
<feature type="region of interest" description="Disordered" evidence="1">
    <location>
        <begin position="300"/>
        <end position="321"/>
    </location>
</feature>
<accession>A0A2I0IHX9</accession>
<dbReference type="AlphaFoldDB" id="A0A2I0IHX9"/>
<sequence>MDTGDCQPLYHAIRDYYEGMNMKLDQQIPMLLVERQAPNEAIVGEKNGNYHMPDTRGLCLSEEQTVTSILKRPRLGGHKVVGMRTHPRKLTRKCEVAAILVLYGLPRLAHDCPLPLLRALPECTLEVCLHSAWGTAVPPAVEARTAARQAAATRGGWLEGEEVVGVQRVVDARWELRAQRVYVEGAALGGPAAARVVEAEDVVPAESTGPARDVAHDEVAGEGGGARGALLVEVEEVLAGAEEAAVPPTVTGAIATVTLKVDVYVDEVEGMVWVHEMGLDKERTLRMKIRAAVVDEEKTLSKSSLSQVGYAHGSESVDSIP</sequence>
<evidence type="ECO:0000256" key="1">
    <source>
        <dbReference type="SAM" id="MobiDB-lite"/>
    </source>
</evidence>
<dbReference type="InterPro" id="IPR022087">
    <property type="entry name" value="DA1-like_dom"/>
</dbReference>
<proteinExistence type="predicted"/>
<dbReference type="InterPro" id="IPR045218">
    <property type="entry name" value="DA1-like"/>
</dbReference>
<evidence type="ECO:0000313" key="4">
    <source>
        <dbReference type="Proteomes" id="UP000233551"/>
    </source>
</evidence>
<evidence type="ECO:0000259" key="2">
    <source>
        <dbReference type="Pfam" id="PF12315"/>
    </source>
</evidence>
<dbReference type="Proteomes" id="UP000233551">
    <property type="component" value="Unassembled WGS sequence"/>
</dbReference>
<organism evidence="3 4">
    <name type="scientific">Punica granatum</name>
    <name type="common">Pomegranate</name>
    <dbReference type="NCBI Taxonomy" id="22663"/>
    <lineage>
        <taxon>Eukaryota</taxon>
        <taxon>Viridiplantae</taxon>
        <taxon>Streptophyta</taxon>
        <taxon>Embryophyta</taxon>
        <taxon>Tracheophyta</taxon>
        <taxon>Spermatophyta</taxon>
        <taxon>Magnoliopsida</taxon>
        <taxon>eudicotyledons</taxon>
        <taxon>Gunneridae</taxon>
        <taxon>Pentapetalae</taxon>
        <taxon>rosids</taxon>
        <taxon>malvids</taxon>
        <taxon>Myrtales</taxon>
        <taxon>Lythraceae</taxon>
        <taxon>Punica</taxon>
    </lineage>
</organism>
<dbReference type="STRING" id="22663.A0A2I0IHX9"/>
<dbReference type="EMBL" id="PGOL01003030">
    <property type="protein sequence ID" value="PKI43598.1"/>
    <property type="molecule type" value="Genomic_DNA"/>
</dbReference>
<feature type="domain" description="Protein DA1-like" evidence="2">
    <location>
        <begin position="19"/>
        <end position="109"/>
    </location>
</feature>
<dbReference type="GO" id="GO:0043130">
    <property type="term" value="F:ubiquitin binding"/>
    <property type="evidence" value="ECO:0007669"/>
    <property type="project" value="TreeGrafter"/>
</dbReference>